<evidence type="ECO:0008006" key="3">
    <source>
        <dbReference type="Google" id="ProtNLM"/>
    </source>
</evidence>
<protein>
    <recommendedName>
        <fullName evidence="3">Arylmalonate decarboxylase</fullName>
    </recommendedName>
</protein>
<dbReference type="AlphaFoldDB" id="A0A2R4XMH3"/>
<dbReference type="EMBL" id="CP028901">
    <property type="protein sequence ID" value="AWB34964.1"/>
    <property type="molecule type" value="Genomic_DNA"/>
</dbReference>
<dbReference type="PANTHER" id="PTHR40267:SF1">
    <property type="entry name" value="BLR3294 PROTEIN"/>
    <property type="match status" value="1"/>
</dbReference>
<dbReference type="InterPro" id="IPR026286">
    <property type="entry name" value="MaiA/AMDase"/>
</dbReference>
<proteinExistence type="predicted"/>
<dbReference type="KEGG" id="boz:DBV39_15905"/>
<keyword evidence="2" id="KW-1185">Reference proteome</keyword>
<dbReference type="Proteomes" id="UP000244571">
    <property type="component" value="Chromosome"/>
</dbReference>
<dbReference type="PANTHER" id="PTHR40267">
    <property type="entry name" value="BLR3294 PROTEIN"/>
    <property type="match status" value="1"/>
</dbReference>
<dbReference type="Pfam" id="PF17645">
    <property type="entry name" value="Amdase"/>
    <property type="match status" value="1"/>
</dbReference>
<name>A0A2R4XMH3_9BURK</name>
<dbReference type="InterPro" id="IPR053714">
    <property type="entry name" value="Iso_Racemase_Enz_sf"/>
</dbReference>
<sequence>MTAAQAIRAALSRLNAKRIALLSPYPAWLTDAGLEYWNKQGIEVTHTELISLPSGDTRGVYAIRNRQILKTGEKFIGSGADVLLMSGTGMPTLRAIQPLQEELGIPVISSNYCLAWAMFDSLGILPESHHEKSLLSGYETNLDNL</sequence>
<evidence type="ECO:0000313" key="2">
    <source>
        <dbReference type="Proteomes" id="UP000244571"/>
    </source>
</evidence>
<dbReference type="Gene3D" id="3.40.50.12500">
    <property type="match status" value="1"/>
</dbReference>
<organism evidence="1 2">
    <name type="scientific">Orrella marina</name>
    <dbReference type="NCBI Taxonomy" id="2163011"/>
    <lineage>
        <taxon>Bacteria</taxon>
        <taxon>Pseudomonadati</taxon>
        <taxon>Pseudomonadota</taxon>
        <taxon>Betaproteobacteria</taxon>
        <taxon>Burkholderiales</taxon>
        <taxon>Alcaligenaceae</taxon>
        <taxon>Orrella</taxon>
    </lineage>
</organism>
<evidence type="ECO:0000313" key="1">
    <source>
        <dbReference type="EMBL" id="AWB34964.1"/>
    </source>
</evidence>
<accession>A0A2R4XMH3</accession>
<reference evidence="1 2" key="1">
    <citation type="submission" date="2018-04" db="EMBL/GenBank/DDBJ databases">
        <title>Bordetella sp. HZ20 isolated from seawater.</title>
        <authorList>
            <person name="Sun C."/>
        </authorList>
    </citation>
    <scope>NUCLEOTIDE SEQUENCE [LARGE SCALE GENOMIC DNA]</scope>
    <source>
        <strain evidence="1 2">HZ20</strain>
    </source>
</reference>
<gene>
    <name evidence="1" type="ORF">DBV39_15905</name>
</gene>